<evidence type="ECO:0000259" key="4">
    <source>
        <dbReference type="Pfam" id="PF00266"/>
    </source>
</evidence>
<keyword evidence="5" id="KW-0808">Transferase</keyword>
<dbReference type="Proteomes" id="UP001465426">
    <property type="component" value="Unassembled WGS sequence"/>
</dbReference>
<organism evidence="5 6">
    <name type="scientific">Niallia hominis</name>
    <dbReference type="NCBI Taxonomy" id="3133173"/>
    <lineage>
        <taxon>Bacteria</taxon>
        <taxon>Bacillati</taxon>
        <taxon>Bacillota</taxon>
        <taxon>Bacilli</taxon>
        <taxon>Bacillales</taxon>
        <taxon>Bacillaceae</taxon>
        <taxon>Niallia</taxon>
    </lineage>
</organism>
<comment type="caution">
    <text evidence="5">The sequence shown here is derived from an EMBL/GenBank/DDBJ whole genome shotgun (WGS) entry which is preliminary data.</text>
</comment>
<keyword evidence="5" id="KW-0032">Aminotransferase</keyword>
<dbReference type="Gene3D" id="3.90.1150.10">
    <property type="entry name" value="Aspartate Aminotransferase, domain 1"/>
    <property type="match status" value="1"/>
</dbReference>
<dbReference type="EMBL" id="JBBMFN010000085">
    <property type="protein sequence ID" value="MEQ2468227.1"/>
    <property type="molecule type" value="Genomic_DNA"/>
</dbReference>
<gene>
    <name evidence="5" type="ORF">WMO63_21445</name>
</gene>
<dbReference type="InterPro" id="IPR015421">
    <property type="entry name" value="PyrdxlP-dep_Trfase_major"/>
</dbReference>
<protein>
    <submittedName>
        <fullName evidence="5">Alanine--glyoxylate aminotransferase family protein</fullName>
    </submittedName>
</protein>
<keyword evidence="3" id="KW-0663">Pyridoxal phosphate</keyword>
<comment type="cofactor">
    <cofactor evidence="1">
        <name>pyridoxal 5'-phosphate</name>
        <dbReference type="ChEBI" id="CHEBI:597326"/>
    </cofactor>
</comment>
<dbReference type="SUPFAM" id="SSF53383">
    <property type="entry name" value="PLP-dependent transferases"/>
    <property type="match status" value="1"/>
</dbReference>
<dbReference type="RefSeq" id="WP_109769262.1">
    <property type="nucleotide sequence ID" value="NZ_JBBMFN010000085.1"/>
</dbReference>
<evidence type="ECO:0000256" key="1">
    <source>
        <dbReference type="ARBA" id="ARBA00001933"/>
    </source>
</evidence>
<evidence type="ECO:0000313" key="5">
    <source>
        <dbReference type="EMBL" id="MEQ2468227.1"/>
    </source>
</evidence>
<dbReference type="InterPro" id="IPR000192">
    <property type="entry name" value="Aminotrans_V_dom"/>
</dbReference>
<proteinExistence type="inferred from homology"/>
<name>A0ABV1F7C5_9BACI</name>
<dbReference type="Pfam" id="PF00266">
    <property type="entry name" value="Aminotran_5"/>
    <property type="match status" value="1"/>
</dbReference>
<dbReference type="InterPro" id="IPR015424">
    <property type="entry name" value="PyrdxlP-dep_Trfase"/>
</dbReference>
<comment type="similarity">
    <text evidence="2">Belongs to the class-V pyridoxal-phosphate-dependent aminotransferase family.</text>
</comment>
<dbReference type="Gene3D" id="3.40.640.10">
    <property type="entry name" value="Type I PLP-dependent aspartate aminotransferase-like (Major domain)"/>
    <property type="match status" value="1"/>
</dbReference>
<evidence type="ECO:0000256" key="2">
    <source>
        <dbReference type="ARBA" id="ARBA00009236"/>
    </source>
</evidence>
<dbReference type="PANTHER" id="PTHR21152:SF40">
    <property type="entry name" value="ALANINE--GLYOXYLATE AMINOTRANSFERASE"/>
    <property type="match status" value="1"/>
</dbReference>
<accession>A0ABV1F7C5</accession>
<evidence type="ECO:0000256" key="3">
    <source>
        <dbReference type="ARBA" id="ARBA00022898"/>
    </source>
</evidence>
<reference evidence="5 6" key="1">
    <citation type="submission" date="2024-03" db="EMBL/GenBank/DDBJ databases">
        <title>Human intestinal bacterial collection.</title>
        <authorList>
            <person name="Pauvert C."/>
            <person name="Hitch T.C.A."/>
            <person name="Clavel T."/>
        </authorList>
    </citation>
    <scope>NUCLEOTIDE SEQUENCE [LARGE SCALE GENOMIC DNA]</scope>
    <source>
        <strain evidence="5 6">CLA-SR-H024</strain>
    </source>
</reference>
<dbReference type="InterPro" id="IPR015422">
    <property type="entry name" value="PyrdxlP-dep_Trfase_small"/>
</dbReference>
<sequence length="409" mass="45544">MTFSELNTPIRTIMTPGPVEVDPRVLRALSTPILGQFDPAFTSIMNDVMAMIQQVFQTKNKWAYPIDGTSRSGLEAVLASIIEPGDKVLIPIYGRFGHLLTEIAERYGADIHLLQCEWGEVFDPEDIIAEMKRVNPKMVALVHGETSTGCMQPLEEIGKACREQDILFIVDAVATIGGVNVQTDNWHIDAVIGGNQKCLSVPSGNAPITYNDRVEKVLIARKKVERGIATDSELAEKKAHAPIRSNYLDLAQLQDYWSPRRLNHHTEATSMLYALHEGLRIVLEEGLENRFARHQYHEQALMEGIKGMELELFSDSKCKLPTVTCIKVPEGIDAESVRSMMLQQFGVEIASSFGPLYGKIWRIGTMGYSCRKENVLFVLASLEACLIRHGVKLPAGQALQTTLDFYSRG</sequence>
<dbReference type="InterPro" id="IPR024169">
    <property type="entry name" value="SP_NH2Trfase/AEP_transaminase"/>
</dbReference>
<dbReference type="PIRSF" id="PIRSF000524">
    <property type="entry name" value="SPT"/>
    <property type="match status" value="1"/>
</dbReference>
<keyword evidence="6" id="KW-1185">Reference proteome</keyword>
<dbReference type="PANTHER" id="PTHR21152">
    <property type="entry name" value="AMINOTRANSFERASE CLASS V"/>
    <property type="match status" value="1"/>
</dbReference>
<feature type="domain" description="Aminotransferase class V" evidence="4">
    <location>
        <begin position="40"/>
        <end position="351"/>
    </location>
</feature>
<dbReference type="GO" id="GO:0008483">
    <property type="term" value="F:transaminase activity"/>
    <property type="evidence" value="ECO:0007669"/>
    <property type="project" value="UniProtKB-KW"/>
</dbReference>
<evidence type="ECO:0000313" key="6">
    <source>
        <dbReference type="Proteomes" id="UP001465426"/>
    </source>
</evidence>